<sequence>MSYFIKNAKFINKKVNPKVITFEALESNLTTVLSYDSELLKNFKNILQGKYSVKDGIFKIDNFDKVNKQWTNKRVEIIKHGLIFRKWPEKFWLYTSLLLNKDFYNMSKINYINDKYSYLSFSTSKNNETDLEMRKKIENMVSKFINSSIEIEEQWQSEFLDNIVNFNEINLEKEYPNLENYIKIIIKDYYYLVEKTLNFELFQTFLQNLWDKVYVFIELNSLCTCEYNAKKTKDKSIKKLSSQLNFHQINFVIRKQLKIIDLKVTAIKRKIAKNKFILKNLKKQILFEMGKFNLKYKKLKDLEEIFSWRKVAKDQVFEFRQKQEKIFFEGLADESTILKGKIVEIMHRYHKKILNNELEEGNSIEFKNKKNKLKKTIRSIYSQADSYIVETLKNLEISFDFISLKWKSINIILFKLLKAIYLKKYNIIFYNIFSKLTKEEALELVKAIENLKKINKKFSIIFLEKDLKNIVDLKSKINLLNDKSVIEIGYSELLKKYWNTYGNDFFHLGNMIPYSYDGKIINIFGEKVKIESTIFKNSGKILFDPFKIVLHKKESKNIIIQMYGSAKKIDYFNDKNIYEFTSNNNKLIFYSTEKLNDDQKINIYISEDSILEVL</sequence>
<dbReference type="HOGENOM" id="CLU_432656_0_0_14"/>
<evidence type="ECO:0000313" key="2">
    <source>
        <dbReference type="Proteomes" id="UP000014984"/>
    </source>
</evidence>
<evidence type="ECO:0000313" key="1">
    <source>
        <dbReference type="EMBL" id="AGR41647.1"/>
    </source>
</evidence>
<gene>
    <name evidence="1" type="ORF">STAIW_v1c10640</name>
</gene>
<organism evidence="1 2">
    <name type="scientific">Spiroplasma taiwanense CT-1</name>
    <dbReference type="NCBI Taxonomy" id="1276220"/>
    <lineage>
        <taxon>Bacteria</taxon>
        <taxon>Bacillati</taxon>
        <taxon>Mycoplasmatota</taxon>
        <taxon>Mollicutes</taxon>
        <taxon>Entomoplasmatales</taxon>
        <taxon>Spiroplasmataceae</taxon>
        <taxon>Spiroplasma</taxon>
    </lineage>
</organism>
<dbReference type="PATRIC" id="fig|1276220.3.peg.1081"/>
<protein>
    <submittedName>
        <fullName evidence="1">Uncharacterized protein</fullName>
    </submittedName>
</protein>
<name>S5M0W6_9MOLU</name>
<dbReference type="RefSeq" id="WP_020834786.1">
    <property type="nucleotide sequence ID" value="NC_021846.1"/>
</dbReference>
<dbReference type="eggNOG" id="COG3839">
    <property type="taxonomic scope" value="Bacteria"/>
</dbReference>
<reference evidence="1 2" key="1">
    <citation type="journal article" date="2013" name="Genome Biol. Evol.">
        <title>Comparison of metabolic capacities and inference of gene content evolution in mosquito-associated Spiroplasma diminutum and S. taiwanense.</title>
        <authorList>
            <person name="Lo W.S."/>
            <person name="Ku C."/>
            <person name="Chen L.L."/>
            <person name="Chang T.H."/>
            <person name="Kuo C.H."/>
        </authorList>
    </citation>
    <scope>NUCLEOTIDE SEQUENCE [LARGE SCALE GENOMIC DNA]</scope>
    <source>
        <strain evidence="1">CT-1</strain>
    </source>
</reference>
<dbReference type="STRING" id="1276220.STAIW_v1c10640"/>
<accession>S5M0W6</accession>
<dbReference type="Proteomes" id="UP000014984">
    <property type="component" value="Chromosome"/>
</dbReference>
<dbReference type="OrthoDB" id="391570at2"/>
<dbReference type="EMBL" id="CP005074">
    <property type="protein sequence ID" value="AGR41647.1"/>
    <property type="molecule type" value="Genomic_DNA"/>
</dbReference>
<proteinExistence type="predicted"/>
<dbReference type="KEGG" id="stai:STAIW_v1c10640"/>
<keyword evidence="2" id="KW-1185">Reference proteome</keyword>
<dbReference type="AlphaFoldDB" id="S5M0W6"/>